<reference evidence="7 8" key="1">
    <citation type="submission" date="2019-03" db="EMBL/GenBank/DDBJ databases">
        <title>Genomic Encyclopedia of Type Strains, Phase IV (KMG-IV): sequencing the most valuable type-strain genomes for metagenomic binning, comparative biology and taxonomic classification.</title>
        <authorList>
            <person name="Goeker M."/>
        </authorList>
    </citation>
    <scope>NUCLEOTIDE SEQUENCE [LARGE SCALE GENOMIC DNA]</scope>
    <source>
        <strain evidence="7 8">DSM 25287</strain>
    </source>
</reference>
<dbReference type="Proteomes" id="UP000295765">
    <property type="component" value="Unassembled WGS sequence"/>
</dbReference>
<dbReference type="SMART" id="SM00062">
    <property type="entry name" value="PBPb"/>
    <property type="match status" value="1"/>
</dbReference>
<evidence type="ECO:0000256" key="5">
    <source>
        <dbReference type="SAM" id="SignalP"/>
    </source>
</evidence>
<comment type="caution">
    <text evidence="7">The sequence shown here is derived from an EMBL/GenBank/DDBJ whole genome shotgun (WGS) entry which is preliminary data.</text>
</comment>
<dbReference type="GO" id="GO:0030313">
    <property type="term" value="C:cell envelope"/>
    <property type="evidence" value="ECO:0007669"/>
    <property type="project" value="UniProtKB-SubCell"/>
</dbReference>
<evidence type="ECO:0000256" key="4">
    <source>
        <dbReference type="RuleBase" id="RU003744"/>
    </source>
</evidence>
<evidence type="ECO:0000256" key="1">
    <source>
        <dbReference type="ARBA" id="ARBA00004196"/>
    </source>
</evidence>
<proteinExistence type="inferred from homology"/>
<feature type="domain" description="Solute-binding protein family 3/N-terminal" evidence="6">
    <location>
        <begin position="31"/>
        <end position="274"/>
    </location>
</feature>
<accession>A0A4R2L8H3</accession>
<feature type="chain" id="PRO_5020907799" evidence="5">
    <location>
        <begin position="21"/>
        <end position="282"/>
    </location>
</feature>
<gene>
    <name evidence="7" type="ORF">EV699_10290</name>
</gene>
<dbReference type="Pfam" id="PF00497">
    <property type="entry name" value="SBP_bac_3"/>
    <property type="match status" value="1"/>
</dbReference>
<protein>
    <submittedName>
        <fullName evidence="7">Amino acid ABC transporter substrate-binding protein (PAAT family)</fullName>
    </submittedName>
</protein>
<sequence>MKRTLLWGALCALAVTSAWGADLAQVREKGVLRVAVYKDFPPYSYAENGRYTGLDVELARALAERLGVALALEPITASDESVQDDLRNGVWKGHYLGWGGADVMLHVPVDPALQAEVRQVALFGPYYREHLAVARRTDALPTLDSLDAFRHTRVGVEFRTLGDQLLLSAAGGAYIPQVVHFRSATQACAAFRAGEVPALLAQRGEVEQCVGTARDGIAVAPLPAAQAERLGWDVGMAVKADDEALRGALAEALAGLRRDGTLAAVLARYHLGAELIASAGGG</sequence>
<organism evidence="7 8">
    <name type="scientific">Plasticicumulans lactativorans</name>
    <dbReference type="NCBI Taxonomy" id="1133106"/>
    <lineage>
        <taxon>Bacteria</taxon>
        <taxon>Pseudomonadati</taxon>
        <taxon>Pseudomonadota</taxon>
        <taxon>Gammaproteobacteria</taxon>
        <taxon>Candidatus Competibacteraceae</taxon>
        <taxon>Plasticicumulans</taxon>
    </lineage>
</organism>
<evidence type="ECO:0000259" key="6">
    <source>
        <dbReference type="SMART" id="SM00062"/>
    </source>
</evidence>
<comment type="similarity">
    <text evidence="2 4">Belongs to the bacterial solute-binding protein 3 family.</text>
</comment>
<dbReference type="PANTHER" id="PTHR35936">
    <property type="entry name" value="MEMBRANE-BOUND LYTIC MUREIN TRANSGLYCOSYLASE F"/>
    <property type="match status" value="1"/>
</dbReference>
<evidence type="ECO:0000313" key="8">
    <source>
        <dbReference type="Proteomes" id="UP000295765"/>
    </source>
</evidence>
<dbReference type="RefSeq" id="WP_132538285.1">
    <property type="nucleotide sequence ID" value="NZ_SLWY01000002.1"/>
</dbReference>
<dbReference type="InterPro" id="IPR001638">
    <property type="entry name" value="Solute-binding_3/MltF_N"/>
</dbReference>
<dbReference type="InterPro" id="IPR018313">
    <property type="entry name" value="SBP_3_CS"/>
</dbReference>
<evidence type="ECO:0000313" key="7">
    <source>
        <dbReference type="EMBL" id="TCO83392.1"/>
    </source>
</evidence>
<keyword evidence="8" id="KW-1185">Reference proteome</keyword>
<dbReference type="Gene3D" id="3.40.190.10">
    <property type="entry name" value="Periplasmic binding protein-like II"/>
    <property type="match status" value="2"/>
</dbReference>
<evidence type="ECO:0000256" key="2">
    <source>
        <dbReference type="ARBA" id="ARBA00010333"/>
    </source>
</evidence>
<comment type="subcellular location">
    <subcellularLocation>
        <location evidence="1">Cell envelope</location>
    </subcellularLocation>
</comment>
<dbReference type="OrthoDB" id="6192933at2"/>
<dbReference type="EMBL" id="SLWY01000002">
    <property type="protein sequence ID" value="TCO83392.1"/>
    <property type="molecule type" value="Genomic_DNA"/>
</dbReference>
<dbReference type="AlphaFoldDB" id="A0A4R2L8H3"/>
<feature type="signal peptide" evidence="5">
    <location>
        <begin position="1"/>
        <end position="20"/>
    </location>
</feature>
<name>A0A4R2L8H3_9GAMM</name>
<dbReference type="PROSITE" id="PS01039">
    <property type="entry name" value="SBP_BACTERIAL_3"/>
    <property type="match status" value="1"/>
</dbReference>
<keyword evidence="3 5" id="KW-0732">Signal</keyword>
<dbReference type="SUPFAM" id="SSF53850">
    <property type="entry name" value="Periplasmic binding protein-like II"/>
    <property type="match status" value="1"/>
</dbReference>
<evidence type="ECO:0000256" key="3">
    <source>
        <dbReference type="ARBA" id="ARBA00022729"/>
    </source>
</evidence>